<dbReference type="EC" id="2.7.7.70" evidence="1"/>
<feature type="domain" description="Cytidyltransferase-like" evidence="8">
    <location>
        <begin position="26"/>
        <end position="151"/>
    </location>
</feature>
<dbReference type="NCBIfam" id="TIGR00125">
    <property type="entry name" value="cyt_tran_rel"/>
    <property type="match status" value="1"/>
</dbReference>
<evidence type="ECO:0000259" key="8">
    <source>
        <dbReference type="Pfam" id="PF01467"/>
    </source>
</evidence>
<dbReference type="InterPro" id="IPR050385">
    <property type="entry name" value="Archaeal_FAD_synthase"/>
</dbReference>
<dbReference type="InterPro" id="IPR004821">
    <property type="entry name" value="Cyt_trans-like"/>
</dbReference>
<protein>
    <recommendedName>
        <fullName evidence="1">D-glycero-beta-D-manno-heptose 1-phosphate adenylyltransferase</fullName>
        <ecNumber evidence="1">2.7.7.70</ecNumber>
    </recommendedName>
</protein>
<dbReference type="EMBL" id="JAACAK010000091">
    <property type="protein sequence ID" value="NIR75740.1"/>
    <property type="molecule type" value="Genomic_DNA"/>
</dbReference>
<dbReference type="PANTHER" id="PTHR43793:SF2">
    <property type="entry name" value="BIFUNCTIONAL PROTEIN HLDE"/>
    <property type="match status" value="1"/>
</dbReference>
<comment type="catalytic activity">
    <reaction evidence="7">
        <text>D-glycero-beta-D-manno-heptose 1-phosphate + ATP + H(+) = ADP-D-glycero-beta-D-manno-heptose + diphosphate</text>
        <dbReference type="Rhea" id="RHEA:27465"/>
        <dbReference type="ChEBI" id="CHEBI:15378"/>
        <dbReference type="ChEBI" id="CHEBI:30616"/>
        <dbReference type="ChEBI" id="CHEBI:33019"/>
        <dbReference type="ChEBI" id="CHEBI:59967"/>
        <dbReference type="ChEBI" id="CHEBI:61593"/>
        <dbReference type="EC" id="2.7.7.70"/>
    </reaction>
</comment>
<dbReference type="InterPro" id="IPR011914">
    <property type="entry name" value="RfaE_dom_II"/>
</dbReference>
<evidence type="ECO:0000256" key="4">
    <source>
        <dbReference type="ARBA" id="ARBA00022741"/>
    </source>
</evidence>
<comment type="caution">
    <text evidence="9">The sequence shown here is derived from an EMBL/GenBank/DDBJ whole genome shotgun (WGS) entry which is preliminary data.</text>
</comment>
<dbReference type="GO" id="GO:0016779">
    <property type="term" value="F:nucleotidyltransferase activity"/>
    <property type="evidence" value="ECO:0007669"/>
    <property type="project" value="UniProtKB-KW"/>
</dbReference>
<dbReference type="GO" id="GO:0005975">
    <property type="term" value="P:carbohydrate metabolic process"/>
    <property type="evidence" value="ECO:0007669"/>
    <property type="project" value="InterPro"/>
</dbReference>
<dbReference type="GO" id="GO:0016773">
    <property type="term" value="F:phosphotransferase activity, alcohol group as acceptor"/>
    <property type="evidence" value="ECO:0007669"/>
    <property type="project" value="InterPro"/>
</dbReference>
<name>A0AAE4Z8F7_9BACT</name>
<dbReference type="NCBIfam" id="TIGR02199">
    <property type="entry name" value="rfaE_dom_II"/>
    <property type="match status" value="1"/>
</dbReference>
<keyword evidence="2" id="KW-0808">Transferase</keyword>
<evidence type="ECO:0000313" key="10">
    <source>
        <dbReference type="Proteomes" id="UP000702544"/>
    </source>
</evidence>
<accession>A0AAE4Z8F7</accession>
<keyword evidence="3 9" id="KW-0548">Nucleotidyltransferase</keyword>
<keyword evidence="5" id="KW-0067">ATP-binding</keyword>
<evidence type="ECO:0000256" key="2">
    <source>
        <dbReference type="ARBA" id="ARBA00022679"/>
    </source>
</evidence>
<dbReference type="Gene3D" id="3.40.50.620">
    <property type="entry name" value="HUPs"/>
    <property type="match status" value="1"/>
</dbReference>
<dbReference type="AlphaFoldDB" id="A0AAE4Z8F7"/>
<organism evidence="9 10">
    <name type="scientific">Candidatus Kutchimonas denitrificans</name>
    <dbReference type="NCBI Taxonomy" id="3056748"/>
    <lineage>
        <taxon>Bacteria</taxon>
        <taxon>Pseudomonadati</taxon>
        <taxon>Gemmatimonadota</taxon>
        <taxon>Gemmatimonadia</taxon>
        <taxon>Candidatus Palauibacterales</taxon>
        <taxon>Candidatus Palauibacteraceae</taxon>
        <taxon>Candidatus Kutchimonas</taxon>
    </lineage>
</organism>
<evidence type="ECO:0000256" key="6">
    <source>
        <dbReference type="ARBA" id="ARBA00023277"/>
    </source>
</evidence>
<dbReference type="Proteomes" id="UP000702544">
    <property type="component" value="Unassembled WGS sequence"/>
</dbReference>
<evidence type="ECO:0000256" key="3">
    <source>
        <dbReference type="ARBA" id="ARBA00022695"/>
    </source>
</evidence>
<gene>
    <name evidence="9" type="primary">rfaE2</name>
    <name evidence="9" type="ORF">GWO12_11625</name>
</gene>
<keyword evidence="6" id="KW-0119">Carbohydrate metabolism</keyword>
<reference evidence="9 10" key="1">
    <citation type="submission" date="2020-01" db="EMBL/GenBank/DDBJ databases">
        <title>Genomes assembled from Gulf of Kutch pelagic sediment metagenomes.</title>
        <authorList>
            <person name="Chandrashekar M."/>
            <person name="Mahajan M.S."/>
            <person name="Dave K.J."/>
            <person name="Vatsa P."/>
            <person name="Nathani N.M."/>
        </authorList>
    </citation>
    <scope>NUCLEOTIDE SEQUENCE [LARGE SCALE GENOMIC DNA]</scope>
    <source>
        <strain evidence="9">KS3-K002</strain>
    </source>
</reference>
<dbReference type="Pfam" id="PF01467">
    <property type="entry name" value="CTP_transf_like"/>
    <property type="match status" value="1"/>
</dbReference>
<proteinExistence type="predicted"/>
<dbReference type="PANTHER" id="PTHR43793">
    <property type="entry name" value="FAD SYNTHASE"/>
    <property type="match status" value="1"/>
</dbReference>
<evidence type="ECO:0000256" key="5">
    <source>
        <dbReference type="ARBA" id="ARBA00022840"/>
    </source>
</evidence>
<evidence type="ECO:0000256" key="1">
    <source>
        <dbReference type="ARBA" id="ARBA00012519"/>
    </source>
</evidence>
<sequence length="161" mass="17724">MLRQKIYSREAARREFGPDREFRLVFTNGCFDVLHRGHVELLARARDLGDRLLVGLNGDDSVRRLKGPGRPLQSEDDRAACLAGLHAVDAVVVFDEDTPAELIAELQPDVLVKGGDYAPDQIVGRQTVEERGGRLVIIPYIEGISTSALIERMARASESGS</sequence>
<dbReference type="GO" id="GO:0005524">
    <property type="term" value="F:ATP binding"/>
    <property type="evidence" value="ECO:0007669"/>
    <property type="project" value="UniProtKB-KW"/>
</dbReference>
<dbReference type="SUPFAM" id="SSF52374">
    <property type="entry name" value="Nucleotidylyl transferase"/>
    <property type="match status" value="1"/>
</dbReference>
<evidence type="ECO:0000256" key="7">
    <source>
        <dbReference type="ARBA" id="ARBA00047428"/>
    </source>
</evidence>
<evidence type="ECO:0000313" key="9">
    <source>
        <dbReference type="EMBL" id="NIR75740.1"/>
    </source>
</evidence>
<keyword evidence="4" id="KW-0547">Nucleotide-binding</keyword>
<dbReference type="InterPro" id="IPR014729">
    <property type="entry name" value="Rossmann-like_a/b/a_fold"/>
</dbReference>